<dbReference type="GO" id="GO:0005829">
    <property type="term" value="C:cytosol"/>
    <property type="evidence" value="ECO:0007669"/>
    <property type="project" value="TreeGrafter"/>
</dbReference>
<dbReference type="PRINTS" id="PR00069">
    <property type="entry name" value="ALDKETRDTASE"/>
</dbReference>
<evidence type="ECO:0000313" key="2">
    <source>
        <dbReference type="EMBL" id="KAF7282329.1"/>
    </source>
</evidence>
<dbReference type="Proteomes" id="UP000625711">
    <property type="component" value="Unassembled WGS sequence"/>
</dbReference>
<dbReference type="SUPFAM" id="SSF51430">
    <property type="entry name" value="NAD(P)-linked oxidoreductase"/>
    <property type="match status" value="1"/>
</dbReference>
<dbReference type="InterPro" id="IPR023210">
    <property type="entry name" value="NADP_OxRdtase_dom"/>
</dbReference>
<dbReference type="OrthoDB" id="48988at2759"/>
<evidence type="ECO:0000259" key="1">
    <source>
        <dbReference type="Pfam" id="PF00248"/>
    </source>
</evidence>
<evidence type="ECO:0000313" key="3">
    <source>
        <dbReference type="Proteomes" id="UP000625711"/>
    </source>
</evidence>
<keyword evidence="3" id="KW-1185">Reference proteome</keyword>
<accession>A0A834ML41</accession>
<dbReference type="InterPro" id="IPR020471">
    <property type="entry name" value="AKR"/>
</dbReference>
<dbReference type="InterPro" id="IPR036812">
    <property type="entry name" value="NAD(P)_OxRdtase_dom_sf"/>
</dbReference>
<sequence length="350" mass="39805">MCEMSLPETFVNGFHDEKEVRRMTYNPLGNTGINVSKISLGTGGFSYFYGDYDIDECKKTVHEAIKRGVNFIDTAAWYGHGESEKILGLCLEGIPRQAYYLGTKCCRYEKDPKCMFNFSAERTRKSINESLSRLKLDYVDIIQCHDIEFAPNLDIVINETLPTLQEICRSGKANHIGITGYPLSVLKECVEKSKVPIDTILTYCRSSMIDNTLDNYTEFFKSRKMGIIQAAVHAMGLLTNDGPQTWHPAVDHIKQVCSQAREYCKSENIELGKLALYHALQHQQAGDTILIGIKTRTLLNYNLDVLFNGLSPEEHEAYQEVKKILQKLPPQSHWENVELEQYKAKLSKSN</sequence>
<proteinExistence type="predicted"/>
<dbReference type="Pfam" id="PF00248">
    <property type="entry name" value="Aldo_ket_red"/>
    <property type="match status" value="1"/>
</dbReference>
<protein>
    <recommendedName>
        <fullName evidence="1">NADP-dependent oxidoreductase domain-containing protein</fullName>
    </recommendedName>
</protein>
<dbReference type="Gene3D" id="3.20.20.100">
    <property type="entry name" value="NADP-dependent oxidoreductase domain"/>
    <property type="match status" value="1"/>
</dbReference>
<organism evidence="2 3">
    <name type="scientific">Rhynchophorus ferrugineus</name>
    <name type="common">Red palm weevil</name>
    <name type="synonym">Curculio ferrugineus</name>
    <dbReference type="NCBI Taxonomy" id="354439"/>
    <lineage>
        <taxon>Eukaryota</taxon>
        <taxon>Metazoa</taxon>
        <taxon>Ecdysozoa</taxon>
        <taxon>Arthropoda</taxon>
        <taxon>Hexapoda</taxon>
        <taxon>Insecta</taxon>
        <taxon>Pterygota</taxon>
        <taxon>Neoptera</taxon>
        <taxon>Endopterygota</taxon>
        <taxon>Coleoptera</taxon>
        <taxon>Polyphaga</taxon>
        <taxon>Cucujiformia</taxon>
        <taxon>Curculionidae</taxon>
        <taxon>Dryophthorinae</taxon>
        <taxon>Rhynchophorus</taxon>
    </lineage>
</organism>
<dbReference type="PANTHER" id="PTHR42686:SF1">
    <property type="entry name" value="GH17980P-RELATED"/>
    <property type="match status" value="1"/>
</dbReference>
<dbReference type="FunFam" id="3.20.20.100:FF:000011">
    <property type="entry name" value="Aldo/keto reductase"/>
    <property type="match status" value="1"/>
</dbReference>
<dbReference type="AlphaFoldDB" id="A0A834ML41"/>
<reference evidence="2" key="1">
    <citation type="submission" date="2020-08" db="EMBL/GenBank/DDBJ databases">
        <title>Genome sequencing and assembly of the red palm weevil Rhynchophorus ferrugineus.</title>
        <authorList>
            <person name="Dias G.B."/>
            <person name="Bergman C.M."/>
            <person name="Manee M."/>
        </authorList>
    </citation>
    <scope>NUCLEOTIDE SEQUENCE</scope>
    <source>
        <strain evidence="2">AA-2017</strain>
        <tissue evidence="2">Whole larva</tissue>
    </source>
</reference>
<dbReference type="CDD" id="cd19163">
    <property type="entry name" value="AKR_galDH"/>
    <property type="match status" value="1"/>
</dbReference>
<dbReference type="EMBL" id="JAACXV010000179">
    <property type="protein sequence ID" value="KAF7282329.1"/>
    <property type="molecule type" value="Genomic_DNA"/>
</dbReference>
<dbReference type="GO" id="GO:0010349">
    <property type="term" value="F:L-galactose dehydrogenase activity"/>
    <property type="evidence" value="ECO:0007669"/>
    <property type="project" value="InterPro"/>
</dbReference>
<gene>
    <name evidence="2" type="ORF">GWI33_002901</name>
</gene>
<dbReference type="PANTHER" id="PTHR42686">
    <property type="entry name" value="GH17980P-RELATED"/>
    <property type="match status" value="1"/>
</dbReference>
<comment type="caution">
    <text evidence="2">The sequence shown here is derived from an EMBL/GenBank/DDBJ whole genome shotgun (WGS) entry which is preliminary data.</text>
</comment>
<name>A0A834ML41_RHYFE</name>
<feature type="domain" description="NADP-dependent oxidoreductase" evidence="1">
    <location>
        <begin position="37"/>
        <end position="321"/>
    </location>
</feature>
<dbReference type="InterPro" id="IPR044479">
    <property type="entry name" value="LGALDH-like"/>
</dbReference>